<feature type="signal peptide" evidence="2">
    <location>
        <begin position="1"/>
        <end position="20"/>
    </location>
</feature>
<reference evidence="3 4" key="1">
    <citation type="submission" date="2016-10" db="EMBL/GenBank/DDBJ databases">
        <title>Draft genome sequence of Coniochaeta ligniaria NRRL30616, a lignocellulolytic fungus for bioabatement of inhibitors in plant biomass hydrolysates.</title>
        <authorList>
            <consortium name="DOE Joint Genome Institute"/>
            <person name="Jimenez D.J."/>
            <person name="Hector R.E."/>
            <person name="Riley R."/>
            <person name="Sun H."/>
            <person name="Grigoriev I.V."/>
            <person name="Van Elsas J.D."/>
            <person name="Nichols N.N."/>
        </authorList>
    </citation>
    <scope>NUCLEOTIDE SEQUENCE [LARGE SCALE GENOMIC DNA]</scope>
    <source>
        <strain evidence="3 4">NRRL 30616</strain>
    </source>
</reference>
<keyword evidence="2" id="KW-0732">Signal</keyword>
<dbReference type="OrthoDB" id="5985073at2759"/>
<dbReference type="STRING" id="1408157.A0A1J7IG11"/>
<evidence type="ECO:0000256" key="1">
    <source>
        <dbReference type="SAM" id="MobiDB-lite"/>
    </source>
</evidence>
<evidence type="ECO:0000313" key="3">
    <source>
        <dbReference type="EMBL" id="OIW26623.1"/>
    </source>
</evidence>
<evidence type="ECO:0000313" key="4">
    <source>
        <dbReference type="Proteomes" id="UP000182658"/>
    </source>
</evidence>
<feature type="compositionally biased region" description="Basic and acidic residues" evidence="1">
    <location>
        <begin position="637"/>
        <end position="649"/>
    </location>
</feature>
<proteinExistence type="predicted"/>
<dbReference type="Proteomes" id="UP000182658">
    <property type="component" value="Unassembled WGS sequence"/>
</dbReference>
<sequence>MRLSTVVGVAAALLPSLVRSWVSTDALQDADSAQSGYLPNHPIDPAKISTWTQQWVGSLLSAQGELVHAKPLVWTPPGGGNELVIVVSNLNIVRVWDGITGTLIAQRTLDPPFSSTDAACGDIPGNIGITSTPVIDKNTNIMYFTSKGYTGGRTGPIDTISGQYKLYAVTLPTLTDIAGWPYIIENKPANNDLTRYFVAGTLLQRSAITQLGSTLVLPFGGHCDNFNYTGYLMTVSKTTGVGITNMQAMQAAPGAPSPQTNNIANQDGGKAGIWMSGMAPAVDESTNRVFVVTGNGKGGPGVNSGTTPASGKVPISSLMQAVSAWGVNPSTGSLTQLDYFQPYDFDTMNGGDRDFGSSGVTLLDPYFSGGGVTRVLVAMHKSGQVFILDANNLGGFRTGSGGTDGILQKIDTFTGVASFFSGAASYPLEGGYIYLCPTGNSLYAYSFGLGPDGKPLFTLAGQSSLTFAAKGVPVVTTLNGQPGTGIVWVADVNNGLVAYKAVPVGGVLQQITVPVNTGRLMKNQRPTSNHHHRRYDQSDYVEHEDNDFIIIEFHNAYHFIIEFHDDFQLIQLERLSNQHFFQHLFQHFIDIYAFDFNQLNKLNKLQHVEHHYHLQQLQQLQQLFQHHQHQHQHHKLGRADPDPARFDRH</sequence>
<dbReference type="EMBL" id="KV875100">
    <property type="protein sequence ID" value="OIW26623.1"/>
    <property type="molecule type" value="Genomic_DNA"/>
</dbReference>
<evidence type="ECO:0000256" key="2">
    <source>
        <dbReference type="SAM" id="SignalP"/>
    </source>
</evidence>
<gene>
    <name evidence="3" type="ORF">CONLIGDRAFT_683584</name>
</gene>
<accession>A0A1J7IG11</accession>
<organism evidence="3 4">
    <name type="scientific">Coniochaeta ligniaria NRRL 30616</name>
    <dbReference type="NCBI Taxonomy" id="1408157"/>
    <lineage>
        <taxon>Eukaryota</taxon>
        <taxon>Fungi</taxon>
        <taxon>Dikarya</taxon>
        <taxon>Ascomycota</taxon>
        <taxon>Pezizomycotina</taxon>
        <taxon>Sordariomycetes</taxon>
        <taxon>Sordariomycetidae</taxon>
        <taxon>Coniochaetales</taxon>
        <taxon>Coniochaetaceae</taxon>
        <taxon>Coniochaeta</taxon>
    </lineage>
</organism>
<feature type="chain" id="PRO_5013199081" evidence="2">
    <location>
        <begin position="21"/>
        <end position="649"/>
    </location>
</feature>
<keyword evidence="4" id="KW-1185">Reference proteome</keyword>
<feature type="region of interest" description="Disordered" evidence="1">
    <location>
        <begin position="624"/>
        <end position="649"/>
    </location>
</feature>
<dbReference type="InParanoid" id="A0A1J7IG11"/>
<dbReference type="AlphaFoldDB" id="A0A1J7IG11"/>
<feature type="compositionally biased region" description="Basic residues" evidence="1">
    <location>
        <begin position="626"/>
        <end position="636"/>
    </location>
</feature>
<name>A0A1J7IG11_9PEZI</name>
<protein>
    <submittedName>
        <fullName evidence="3">Uncharacterized protein</fullName>
    </submittedName>
</protein>
<dbReference type="InterPro" id="IPR011047">
    <property type="entry name" value="Quinoprotein_ADH-like_sf"/>
</dbReference>
<dbReference type="SUPFAM" id="SSF50998">
    <property type="entry name" value="Quinoprotein alcohol dehydrogenase-like"/>
    <property type="match status" value="1"/>
</dbReference>